<sequence length="91" mass="10265">MGSRGAPYIEKLHKGILKVSGYKIRLILKWIKITGGGPTLSGKDPTAHILFLKNEYPDIYEKAYKFLEPQDYINLKMTGKFAASTCSIHLH</sequence>
<proteinExistence type="predicted"/>
<name>X1C1I1_9ZZZZ</name>
<comment type="caution">
    <text evidence="1">The sequence shown here is derived from an EMBL/GenBank/DDBJ whole genome shotgun (WGS) entry which is preliminary data.</text>
</comment>
<accession>X1C1I1</accession>
<dbReference type="Gene3D" id="3.30.420.40">
    <property type="match status" value="1"/>
</dbReference>
<dbReference type="InterPro" id="IPR043129">
    <property type="entry name" value="ATPase_NBD"/>
</dbReference>
<dbReference type="SUPFAM" id="SSF53067">
    <property type="entry name" value="Actin-like ATPase domain"/>
    <property type="match status" value="1"/>
</dbReference>
<dbReference type="EMBL" id="BART01027063">
    <property type="protein sequence ID" value="GAG90308.1"/>
    <property type="molecule type" value="Genomic_DNA"/>
</dbReference>
<feature type="non-terminal residue" evidence="1">
    <location>
        <position position="91"/>
    </location>
</feature>
<reference evidence="1" key="1">
    <citation type="journal article" date="2014" name="Front. Microbiol.">
        <title>High frequency of phylogenetically diverse reductive dehalogenase-homologous genes in deep subseafloor sedimentary metagenomes.</title>
        <authorList>
            <person name="Kawai M."/>
            <person name="Futagami T."/>
            <person name="Toyoda A."/>
            <person name="Takaki Y."/>
            <person name="Nishi S."/>
            <person name="Hori S."/>
            <person name="Arai W."/>
            <person name="Tsubouchi T."/>
            <person name="Morono Y."/>
            <person name="Uchiyama I."/>
            <person name="Ito T."/>
            <person name="Fujiyama A."/>
            <person name="Inagaki F."/>
            <person name="Takami H."/>
        </authorList>
    </citation>
    <scope>NUCLEOTIDE SEQUENCE</scope>
    <source>
        <strain evidence="1">Expedition CK06-06</strain>
    </source>
</reference>
<protein>
    <submittedName>
        <fullName evidence="1">Uncharacterized protein</fullName>
    </submittedName>
</protein>
<dbReference type="AlphaFoldDB" id="X1C1I1"/>
<gene>
    <name evidence="1" type="ORF">S01H4_48078</name>
</gene>
<evidence type="ECO:0000313" key="1">
    <source>
        <dbReference type="EMBL" id="GAG90308.1"/>
    </source>
</evidence>
<organism evidence="1">
    <name type="scientific">marine sediment metagenome</name>
    <dbReference type="NCBI Taxonomy" id="412755"/>
    <lineage>
        <taxon>unclassified sequences</taxon>
        <taxon>metagenomes</taxon>
        <taxon>ecological metagenomes</taxon>
    </lineage>
</organism>